<dbReference type="Proteomes" id="UP000762676">
    <property type="component" value="Unassembled WGS sequence"/>
</dbReference>
<organism evidence="1 2">
    <name type="scientific">Elysia marginata</name>
    <dbReference type="NCBI Taxonomy" id="1093978"/>
    <lineage>
        <taxon>Eukaryota</taxon>
        <taxon>Metazoa</taxon>
        <taxon>Spiralia</taxon>
        <taxon>Lophotrochozoa</taxon>
        <taxon>Mollusca</taxon>
        <taxon>Gastropoda</taxon>
        <taxon>Heterobranchia</taxon>
        <taxon>Euthyneura</taxon>
        <taxon>Panpulmonata</taxon>
        <taxon>Sacoglossa</taxon>
        <taxon>Placobranchoidea</taxon>
        <taxon>Plakobranchidae</taxon>
        <taxon>Elysia</taxon>
    </lineage>
</organism>
<gene>
    <name evidence="1" type="ORF">ElyMa_004548700</name>
</gene>
<keyword evidence="2" id="KW-1185">Reference proteome</keyword>
<dbReference type="AlphaFoldDB" id="A0AAV4HQP5"/>
<dbReference type="PANTHER" id="PTHR31635">
    <property type="entry name" value="REVERSE TRANSCRIPTASE DOMAIN-CONTAINING PROTEIN-RELATED"/>
    <property type="match status" value="1"/>
</dbReference>
<dbReference type="PANTHER" id="PTHR31635:SF196">
    <property type="entry name" value="REVERSE TRANSCRIPTASE DOMAIN-CONTAINING PROTEIN-RELATED"/>
    <property type="match status" value="1"/>
</dbReference>
<name>A0AAV4HQP5_9GAST</name>
<evidence type="ECO:0000313" key="2">
    <source>
        <dbReference type="Proteomes" id="UP000762676"/>
    </source>
</evidence>
<accession>A0AAV4HQP5</accession>
<sequence length="109" mass="12245">MGWSGVKVRDFLGATPHKVLSEEDNALCDSEINVKEKGEALQLLYKNSAIGPDGLSSDFYKTFWRFLKDPSLKSLNQSVDKGKVSTSERRGIITLIHKGKNARKKKYKT</sequence>
<reference evidence="1 2" key="1">
    <citation type="journal article" date="2021" name="Elife">
        <title>Chloroplast acquisition without the gene transfer in kleptoplastic sea slugs, Plakobranchus ocellatus.</title>
        <authorList>
            <person name="Maeda T."/>
            <person name="Takahashi S."/>
            <person name="Yoshida T."/>
            <person name="Shimamura S."/>
            <person name="Takaki Y."/>
            <person name="Nagai Y."/>
            <person name="Toyoda A."/>
            <person name="Suzuki Y."/>
            <person name="Arimoto A."/>
            <person name="Ishii H."/>
            <person name="Satoh N."/>
            <person name="Nishiyama T."/>
            <person name="Hasebe M."/>
            <person name="Maruyama T."/>
            <person name="Minagawa J."/>
            <person name="Obokata J."/>
            <person name="Shigenobu S."/>
        </authorList>
    </citation>
    <scope>NUCLEOTIDE SEQUENCE [LARGE SCALE GENOMIC DNA]</scope>
</reference>
<evidence type="ECO:0000313" key="1">
    <source>
        <dbReference type="EMBL" id="GFS00214.1"/>
    </source>
</evidence>
<comment type="caution">
    <text evidence="1">The sequence shown here is derived from an EMBL/GenBank/DDBJ whole genome shotgun (WGS) entry which is preliminary data.</text>
</comment>
<dbReference type="EMBL" id="BMAT01009173">
    <property type="protein sequence ID" value="GFS00214.1"/>
    <property type="molecule type" value="Genomic_DNA"/>
</dbReference>
<protein>
    <submittedName>
        <fullName evidence="1">Tyrosyl-DNA phosphodiesterase 2</fullName>
    </submittedName>
</protein>
<proteinExistence type="predicted"/>